<dbReference type="GeneID" id="67209935"/>
<gene>
    <name evidence="3" type="ORF">ACFFOL_08630</name>
</gene>
<accession>A0ABD5MK71</accession>
<dbReference type="EMBL" id="JBHMAJ010000006">
    <property type="protein sequence ID" value="MFB9824233.1"/>
    <property type="molecule type" value="Genomic_DNA"/>
</dbReference>
<dbReference type="Proteomes" id="UP001589595">
    <property type="component" value="Unassembled WGS sequence"/>
</dbReference>
<dbReference type="RefSeq" id="WP_222922618.1">
    <property type="nucleotide sequence ID" value="NZ_CP082286.1"/>
</dbReference>
<dbReference type="PROSITE" id="PS51462">
    <property type="entry name" value="NUDIX"/>
    <property type="match status" value="1"/>
</dbReference>
<dbReference type="SUPFAM" id="SSF55811">
    <property type="entry name" value="Nudix"/>
    <property type="match status" value="1"/>
</dbReference>
<evidence type="ECO:0000313" key="4">
    <source>
        <dbReference type="Proteomes" id="UP001589595"/>
    </source>
</evidence>
<evidence type="ECO:0000259" key="2">
    <source>
        <dbReference type="PROSITE" id="PS51462"/>
    </source>
</evidence>
<dbReference type="Pfam" id="PF00293">
    <property type="entry name" value="NUDIX"/>
    <property type="match status" value="1"/>
</dbReference>
<comment type="caution">
    <text evidence="3">The sequence shown here is derived from an EMBL/GenBank/DDBJ whole genome shotgun (WGS) entry which is preliminary data.</text>
</comment>
<evidence type="ECO:0000313" key="3">
    <source>
        <dbReference type="EMBL" id="MFB9824233.1"/>
    </source>
</evidence>
<name>A0ABD5MK71_9EURY</name>
<feature type="domain" description="Nudix hydrolase" evidence="2">
    <location>
        <begin position="39"/>
        <end position="168"/>
    </location>
</feature>
<dbReference type="InterPro" id="IPR015797">
    <property type="entry name" value="NUDIX_hydrolase-like_dom_sf"/>
</dbReference>
<keyword evidence="1" id="KW-0378">Hydrolase</keyword>
<dbReference type="Gene3D" id="3.90.79.10">
    <property type="entry name" value="Nucleoside Triphosphate Pyrophosphohydrolase"/>
    <property type="match status" value="1"/>
</dbReference>
<dbReference type="PANTHER" id="PTHR43222:SF2">
    <property type="entry name" value="NUDIX HYDROLASE 23, CHLOROPLASTIC"/>
    <property type="match status" value="1"/>
</dbReference>
<protein>
    <submittedName>
        <fullName evidence="3">NUDIX domain-containing protein</fullName>
    </submittedName>
</protein>
<proteinExistence type="predicted"/>
<dbReference type="InterPro" id="IPR020084">
    <property type="entry name" value="NUDIX_hydrolase_CS"/>
</dbReference>
<dbReference type="GO" id="GO:0016787">
    <property type="term" value="F:hydrolase activity"/>
    <property type="evidence" value="ECO:0007669"/>
    <property type="project" value="UniProtKB-KW"/>
</dbReference>
<reference evidence="3" key="1">
    <citation type="submission" date="2024-09" db="EMBL/GenBank/DDBJ databases">
        <authorList>
            <person name="Sun Q."/>
        </authorList>
    </citation>
    <scope>NUCLEOTIDE SEQUENCE [LARGE SCALE GENOMIC DNA]</scope>
    <source>
        <strain evidence="3">JCM 31273</strain>
    </source>
</reference>
<organism evidence="3 4">
    <name type="scientific">Halobaculum roseum</name>
    <dbReference type="NCBI Taxonomy" id="2175149"/>
    <lineage>
        <taxon>Archaea</taxon>
        <taxon>Methanobacteriati</taxon>
        <taxon>Methanobacteriota</taxon>
        <taxon>Stenosarchaea group</taxon>
        <taxon>Halobacteria</taxon>
        <taxon>Halobacteriales</taxon>
        <taxon>Haloferacaceae</taxon>
        <taxon>Halobaculum</taxon>
    </lineage>
</organism>
<dbReference type="InterPro" id="IPR000086">
    <property type="entry name" value="NUDIX_hydrolase_dom"/>
</dbReference>
<dbReference type="PROSITE" id="PS00893">
    <property type="entry name" value="NUDIX_BOX"/>
    <property type="match status" value="1"/>
</dbReference>
<keyword evidence="4" id="KW-1185">Reference proteome</keyword>
<sequence>MDEQAPQYCPDCGDTLTSRVIEDRPRAYCTSCEKPVYRNPKPCAGVLVVDDGSVLLVKRTQPPGIGTWSVPAGFLEYDEPPATGAVRELEEETGVSASAEDLELFDTAFVTAGQRENVVVIIYRVDRSVTDGHPEPGSDAGAARFWEMNAFETQDEDIEPGYEEIIRRARTL</sequence>
<evidence type="ECO:0000256" key="1">
    <source>
        <dbReference type="ARBA" id="ARBA00022801"/>
    </source>
</evidence>
<dbReference type="AlphaFoldDB" id="A0ABD5MK71"/>
<dbReference type="PANTHER" id="PTHR43222">
    <property type="entry name" value="NUDIX HYDROLASE 23"/>
    <property type="match status" value="1"/>
</dbReference>